<sequence length="447" mass="53596">MKTQRTISFVTLMGISLLRKKILQYIGSFDDLENLSKICRWMNYYVQIESIKRGIYFYDDRNRIDISVKEGISKDLDSYKLEELEIKNSSNFLKKWDFSEKSTNEFISYDNLTTFDYKKDVFEIDENDIINTKKKISEEINLVLNCLMRKNAEILEFTDDLRKNPFLMLYLMKHMNHGNIKFFKIPDTFVTYYMDEYNKKFYYGIFNGLPKLKELVINIDYIYNEEPNYDEVYNKFMNSMSFLENILNELSKKRNGTLVLEHLNGDHNKIVKFIKMIYELKDVEIYFEPIRKTNNEKNLEILYNNMKIIVSMMPKTVEMLKLTRMDYLTKEVTEVINQFMPNIKLFVTQNVSFKDLDCLSSFKHLQAFIYNQNYPIHIPGTVKLVGICNHYIHNDGNLEIITFNQELINTYSKRFSKRLSSEFRGCIFFNDIRQWCMYKKIISNQFS</sequence>
<dbReference type="Proteomes" id="UP000046392">
    <property type="component" value="Unplaced"/>
</dbReference>
<protein>
    <submittedName>
        <fullName evidence="2">F-box domain-containing protein</fullName>
    </submittedName>
</protein>
<reference evidence="2" key="1">
    <citation type="submission" date="2017-02" db="UniProtKB">
        <authorList>
            <consortium name="WormBaseParasite"/>
        </authorList>
    </citation>
    <scope>IDENTIFICATION</scope>
</reference>
<keyword evidence="1" id="KW-1185">Reference proteome</keyword>
<evidence type="ECO:0000313" key="1">
    <source>
        <dbReference type="Proteomes" id="UP000046392"/>
    </source>
</evidence>
<evidence type="ECO:0000313" key="2">
    <source>
        <dbReference type="WBParaSite" id="SPAL_0000342300.1"/>
    </source>
</evidence>
<name>A0A0N5BBL7_STREA</name>
<proteinExistence type="predicted"/>
<dbReference type="AlphaFoldDB" id="A0A0N5BBL7"/>
<organism evidence="1 2">
    <name type="scientific">Strongyloides papillosus</name>
    <name type="common">Intestinal threadworm</name>
    <dbReference type="NCBI Taxonomy" id="174720"/>
    <lineage>
        <taxon>Eukaryota</taxon>
        <taxon>Metazoa</taxon>
        <taxon>Ecdysozoa</taxon>
        <taxon>Nematoda</taxon>
        <taxon>Chromadorea</taxon>
        <taxon>Rhabditida</taxon>
        <taxon>Tylenchina</taxon>
        <taxon>Panagrolaimomorpha</taxon>
        <taxon>Strongyloidoidea</taxon>
        <taxon>Strongyloididae</taxon>
        <taxon>Strongyloides</taxon>
    </lineage>
</organism>
<accession>A0A0N5BBL7</accession>
<dbReference type="WBParaSite" id="SPAL_0000342300.1">
    <property type="protein sequence ID" value="SPAL_0000342300.1"/>
    <property type="gene ID" value="SPAL_0000342300"/>
</dbReference>